<comment type="caution">
    <text evidence="1">The sequence shown here is derived from an EMBL/GenBank/DDBJ whole genome shotgun (WGS) entry which is preliminary data.</text>
</comment>
<keyword evidence="2" id="KW-1185">Reference proteome</keyword>
<sequence>DNQQTQFELPLYNSMGYSLPTLLRTHASLDAEIVRVLSAGEIFLIKEEVGEWLKIEFESGETGYVSAMHTMINLPDIVPSVVYNATNGYSSVFHSSGIKIPNVTGNAFYDGLSYNERLGKNMYHLPVLYPMAHKIYNAQQLALQQGDTLVIHEGYRPYDLQILVYKELTMLSDTNSQVYAGLNKSPWHIGWFIAKGVSTHQVGLAIDTSLAKVNSIEEKQIGNYFYQDITDYTEYTMPTPIHELSAEAVSLQFPISWQVSGLWSVIPMSYNMTDGAIKLRDYCTQAGLEPLASEWWHFNDLENTVKMNIAEANAYYSIKPSKCISRLPE</sequence>
<evidence type="ECO:0000313" key="2">
    <source>
        <dbReference type="Proteomes" id="UP000188637"/>
    </source>
</evidence>
<reference evidence="1" key="1">
    <citation type="submission" date="2016-08" db="EMBL/GenBank/DDBJ databases">
        <authorList>
            <person name="Ngugi D.K."/>
            <person name="Miyake S."/>
            <person name="Stingl U."/>
        </authorList>
    </citation>
    <scope>NUCLEOTIDE SEQUENCE</scope>
    <source>
        <strain evidence="1">SCG-D08WGA-EpuloA1</strain>
    </source>
</reference>
<name>A0ACC8XHR4_9FIRM</name>
<proteinExistence type="predicted"/>
<feature type="non-terminal residue" evidence="1">
    <location>
        <position position="1"/>
    </location>
</feature>
<protein>
    <submittedName>
        <fullName evidence="1">Uncharacterized protein</fullName>
    </submittedName>
</protein>
<organism evidence="1 2">
    <name type="scientific">Candidatus Epulonipiscium fishelsonii</name>
    <dbReference type="NCBI Taxonomy" id="77094"/>
    <lineage>
        <taxon>Bacteria</taxon>
        <taxon>Bacillati</taxon>
        <taxon>Bacillota</taxon>
        <taxon>Clostridia</taxon>
        <taxon>Lachnospirales</taxon>
        <taxon>Lachnospiraceae</taxon>
        <taxon>Candidatus Epulonipiscium</taxon>
    </lineage>
</organism>
<evidence type="ECO:0000313" key="1">
    <source>
        <dbReference type="EMBL" id="ONI43453.1"/>
    </source>
</evidence>
<accession>A0ACC8XHR4</accession>
<dbReference type="EMBL" id="LJHD01000145">
    <property type="protein sequence ID" value="ONI43453.1"/>
    <property type="molecule type" value="Genomic_DNA"/>
</dbReference>
<dbReference type="Proteomes" id="UP000188637">
    <property type="component" value="Unassembled WGS sequence"/>
</dbReference>
<gene>
    <name evidence="1" type="ORF">AN640_06370</name>
</gene>